<keyword evidence="2" id="KW-1185">Reference proteome</keyword>
<reference evidence="1" key="1">
    <citation type="submission" date="2022-08" db="EMBL/GenBank/DDBJ databases">
        <authorList>
            <person name="Deng Y."/>
            <person name="Han X.-F."/>
            <person name="Zhang Y.-Q."/>
        </authorList>
    </citation>
    <scope>NUCLEOTIDE SEQUENCE</scope>
    <source>
        <strain evidence="1">CPCC 203386</strain>
    </source>
</reference>
<gene>
    <name evidence="1" type="ORF">N1032_25185</name>
</gene>
<proteinExistence type="predicted"/>
<evidence type="ECO:0000313" key="1">
    <source>
        <dbReference type="EMBL" id="MCS5737025.1"/>
    </source>
</evidence>
<dbReference type="EMBL" id="JANLCJ010000351">
    <property type="protein sequence ID" value="MCS5737025.1"/>
    <property type="molecule type" value="Genomic_DNA"/>
</dbReference>
<dbReference type="RefSeq" id="WP_259543309.1">
    <property type="nucleotide sequence ID" value="NZ_JANLCJ010000351.1"/>
</dbReference>
<sequence length="166" mass="16976">MATAGNKVVATISGGSGSYTVEVKNGSQTADGYNGASPYTYTYETADGTGVFVINVVDANDATKTGSAQFAVTSAPIPLNATINSSAIHVGDSVAVTITSGSGDYNVEVFNGTSSVHTEDLPANATSYVYTASAVGNYKITVTDKTTNQTKDLTFDVTVVPSTFTN</sequence>
<dbReference type="Proteomes" id="UP001165586">
    <property type="component" value="Unassembled WGS sequence"/>
</dbReference>
<organism evidence="1 2">
    <name type="scientific">Herbiconiux daphne</name>
    <dbReference type="NCBI Taxonomy" id="2970914"/>
    <lineage>
        <taxon>Bacteria</taxon>
        <taxon>Bacillati</taxon>
        <taxon>Actinomycetota</taxon>
        <taxon>Actinomycetes</taxon>
        <taxon>Micrococcales</taxon>
        <taxon>Microbacteriaceae</taxon>
        <taxon>Herbiconiux</taxon>
    </lineage>
</organism>
<accession>A0ABT2HAQ0</accession>
<name>A0ABT2HAQ0_9MICO</name>
<protein>
    <recommendedName>
        <fullName evidence="3">Bacterial Ig-like domain-containing protein</fullName>
    </recommendedName>
</protein>
<evidence type="ECO:0000313" key="2">
    <source>
        <dbReference type="Proteomes" id="UP001165586"/>
    </source>
</evidence>
<comment type="caution">
    <text evidence="1">The sequence shown here is derived from an EMBL/GenBank/DDBJ whole genome shotgun (WGS) entry which is preliminary data.</text>
</comment>
<feature type="non-terminal residue" evidence="1">
    <location>
        <position position="166"/>
    </location>
</feature>
<evidence type="ECO:0008006" key="3">
    <source>
        <dbReference type="Google" id="ProtNLM"/>
    </source>
</evidence>